<dbReference type="OrthoDB" id="9815825at2"/>
<dbReference type="Gene3D" id="3.40.50.720">
    <property type="entry name" value="NAD(P)-binding Rossmann-like Domain"/>
    <property type="match status" value="1"/>
</dbReference>
<dbReference type="RefSeq" id="WP_058861239.1">
    <property type="nucleotide sequence ID" value="NZ_LPXO01000002.1"/>
</dbReference>
<dbReference type="InterPro" id="IPR055170">
    <property type="entry name" value="GFO_IDH_MocA-like_dom"/>
</dbReference>
<protein>
    <submittedName>
        <fullName evidence="3">Oxidoreductase</fullName>
    </submittedName>
</protein>
<evidence type="ECO:0000259" key="1">
    <source>
        <dbReference type="Pfam" id="PF01408"/>
    </source>
</evidence>
<gene>
    <name evidence="3" type="ORF">AVJ23_06000</name>
</gene>
<proteinExistence type="predicted"/>
<dbReference type="InterPro" id="IPR036291">
    <property type="entry name" value="NAD(P)-bd_dom_sf"/>
</dbReference>
<evidence type="ECO:0000313" key="3">
    <source>
        <dbReference type="EMBL" id="KUF12120.1"/>
    </source>
</evidence>
<dbReference type="SUPFAM" id="SSF55347">
    <property type="entry name" value="Glyceraldehyde-3-phosphate dehydrogenase-like, C-terminal domain"/>
    <property type="match status" value="1"/>
</dbReference>
<dbReference type="EMBL" id="LPXO01000002">
    <property type="protein sequence ID" value="KUF12120.1"/>
    <property type="molecule type" value="Genomic_DNA"/>
</dbReference>
<accession>A0A0W7WNP9</accession>
<organism evidence="3 4">
    <name type="scientific">Pseudoponticoccus marisrubri</name>
    <dbReference type="NCBI Taxonomy" id="1685382"/>
    <lineage>
        <taxon>Bacteria</taxon>
        <taxon>Pseudomonadati</taxon>
        <taxon>Pseudomonadota</taxon>
        <taxon>Alphaproteobacteria</taxon>
        <taxon>Rhodobacterales</taxon>
        <taxon>Roseobacteraceae</taxon>
        <taxon>Pseudoponticoccus</taxon>
    </lineage>
</organism>
<dbReference type="Gene3D" id="3.30.360.10">
    <property type="entry name" value="Dihydrodipicolinate Reductase, domain 2"/>
    <property type="match status" value="1"/>
</dbReference>
<dbReference type="PANTHER" id="PTHR43708:SF3">
    <property type="entry name" value="OXIDOREDUCTASE"/>
    <property type="match status" value="1"/>
</dbReference>
<keyword evidence="4" id="KW-1185">Reference proteome</keyword>
<dbReference type="GO" id="GO:0000166">
    <property type="term" value="F:nucleotide binding"/>
    <property type="evidence" value="ECO:0007669"/>
    <property type="project" value="InterPro"/>
</dbReference>
<dbReference type="STRING" id="1685382.AVJ23_06000"/>
<evidence type="ECO:0000313" key="4">
    <source>
        <dbReference type="Proteomes" id="UP000054396"/>
    </source>
</evidence>
<dbReference type="SUPFAM" id="SSF51735">
    <property type="entry name" value="NAD(P)-binding Rossmann-fold domains"/>
    <property type="match status" value="1"/>
</dbReference>
<sequence length="394" mass="42827">MPRTDPIALRRPVIGRRLRLGFVGGGRGGLVGQWHAAGARLSNQWEIVAGALSSDPETAAQSARDWLIPAERSFADWREMARNEAARPDGIDAVAICTPNHTHHDIAAGFLRAGIDVICDKPLTTTLDDAEHLVALQAETEARLYVSYPYTHHAMARQAAEMIRDGAIGRIRQVHVEYLQEWATGPADPAHKGQVWRMDPTKAGRSSAVGDIGTHAFHLLEYVTGLRARALKADFHVCGVEKALEDTAFITLRLDGDVPGLLHVTQAAPGQYCGLRFRIWGERGGLSWDHEFLEQLRHSPLDAPDQIIHRGQGAGMRPGAAGMAHLPRGLGEAVSDAWANLYSEIALSIAARRHGLALEEGAIAAWDVQDGARGVRFVETCADSHEAGGTWHDL</sequence>
<dbReference type="Pfam" id="PF22725">
    <property type="entry name" value="GFO_IDH_MocA_C3"/>
    <property type="match status" value="1"/>
</dbReference>
<dbReference type="InterPro" id="IPR051317">
    <property type="entry name" value="Gfo/Idh/MocA_oxidoreduct"/>
</dbReference>
<comment type="caution">
    <text evidence="3">The sequence shown here is derived from an EMBL/GenBank/DDBJ whole genome shotgun (WGS) entry which is preliminary data.</text>
</comment>
<dbReference type="AlphaFoldDB" id="A0A0W7WNP9"/>
<dbReference type="InterPro" id="IPR000683">
    <property type="entry name" value="Gfo/Idh/MocA-like_OxRdtase_N"/>
</dbReference>
<feature type="domain" description="GFO/IDH/MocA-like oxidoreductase" evidence="2">
    <location>
        <begin position="157"/>
        <end position="286"/>
    </location>
</feature>
<dbReference type="PANTHER" id="PTHR43708">
    <property type="entry name" value="CONSERVED EXPRESSED OXIDOREDUCTASE (EUROFUNG)"/>
    <property type="match status" value="1"/>
</dbReference>
<dbReference type="Pfam" id="PF01408">
    <property type="entry name" value="GFO_IDH_MocA"/>
    <property type="match status" value="1"/>
</dbReference>
<feature type="domain" description="Gfo/Idh/MocA-like oxidoreductase N-terminal" evidence="1">
    <location>
        <begin position="19"/>
        <end position="148"/>
    </location>
</feature>
<dbReference type="Proteomes" id="UP000054396">
    <property type="component" value="Unassembled WGS sequence"/>
</dbReference>
<name>A0A0W7WNP9_9RHOB</name>
<reference evidence="3 4" key="1">
    <citation type="submission" date="2015-12" db="EMBL/GenBank/DDBJ databases">
        <authorList>
            <person name="Shamseldin A."/>
            <person name="Moawad H."/>
            <person name="Abd El-Rahim W.M."/>
            <person name="Sadowsky M.J."/>
        </authorList>
    </citation>
    <scope>NUCLEOTIDE SEQUENCE [LARGE SCALE GENOMIC DNA]</scope>
    <source>
        <strain evidence="3 4">SJ5A-1</strain>
    </source>
</reference>
<evidence type="ECO:0000259" key="2">
    <source>
        <dbReference type="Pfam" id="PF22725"/>
    </source>
</evidence>